<dbReference type="EMBL" id="OIVN01004447">
    <property type="protein sequence ID" value="SPD17519.1"/>
    <property type="molecule type" value="Genomic_DNA"/>
</dbReference>
<gene>
    <name evidence="1" type="ORF">FSB_LOCUS45401</name>
</gene>
<name>A0A2N9I0H7_FAGSY</name>
<accession>A0A2N9I0H7</accession>
<organism evidence="1">
    <name type="scientific">Fagus sylvatica</name>
    <name type="common">Beechnut</name>
    <dbReference type="NCBI Taxonomy" id="28930"/>
    <lineage>
        <taxon>Eukaryota</taxon>
        <taxon>Viridiplantae</taxon>
        <taxon>Streptophyta</taxon>
        <taxon>Embryophyta</taxon>
        <taxon>Tracheophyta</taxon>
        <taxon>Spermatophyta</taxon>
        <taxon>Magnoliopsida</taxon>
        <taxon>eudicotyledons</taxon>
        <taxon>Gunneridae</taxon>
        <taxon>Pentapetalae</taxon>
        <taxon>rosids</taxon>
        <taxon>fabids</taxon>
        <taxon>Fagales</taxon>
        <taxon>Fagaceae</taxon>
        <taxon>Fagus</taxon>
    </lineage>
</organism>
<dbReference type="AlphaFoldDB" id="A0A2N9I0H7"/>
<proteinExistence type="predicted"/>
<evidence type="ECO:0000313" key="1">
    <source>
        <dbReference type="EMBL" id="SPD17519.1"/>
    </source>
</evidence>
<reference evidence="1" key="1">
    <citation type="submission" date="2018-02" db="EMBL/GenBank/DDBJ databases">
        <authorList>
            <person name="Cohen D.B."/>
            <person name="Kent A.D."/>
        </authorList>
    </citation>
    <scope>NUCLEOTIDE SEQUENCE</scope>
</reference>
<sequence>MIPIEKERRGSGWVGLIGAGWCQYPLPPRPGDLGKSLASSSPHHLYRAGKICAGQGGLGWVGDGLWVRQTDTSGFGFAQCTTEMDCEVGQGSRLVSWQTQPPHHVVLCTEGQEFVVKMLAIRPSPGVVPVYHRREQPAWQTLVLQSSPHQLSQGSPVERTRI</sequence>
<protein>
    <submittedName>
        <fullName evidence="1">Uncharacterized protein</fullName>
    </submittedName>
</protein>